<keyword evidence="1" id="KW-0472">Membrane</keyword>
<keyword evidence="1" id="KW-1133">Transmembrane helix</keyword>
<evidence type="ECO:0008006" key="4">
    <source>
        <dbReference type="Google" id="ProtNLM"/>
    </source>
</evidence>
<comment type="caution">
    <text evidence="2">The sequence shown here is derived from an EMBL/GenBank/DDBJ whole genome shotgun (WGS) entry which is preliminary data.</text>
</comment>
<evidence type="ECO:0000313" key="2">
    <source>
        <dbReference type="EMBL" id="OES23855.1"/>
    </source>
</evidence>
<dbReference type="Proteomes" id="UP000095392">
    <property type="component" value="Unassembled WGS sequence"/>
</dbReference>
<evidence type="ECO:0000256" key="1">
    <source>
        <dbReference type="SAM" id="Phobius"/>
    </source>
</evidence>
<evidence type="ECO:0000313" key="3">
    <source>
        <dbReference type="Proteomes" id="UP000095392"/>
    </source>
</evidence>
<organism evidence="2 3">
    <name type="scientific">Alteromonas macleodii</name>
    <name type="common">Pseudoalteromonas macleodii</name>
    <dbReference type="NCBI Taxonomy" id="28108"/>
    <lineage>
        <taxon>Bacteria</taxon>
        <taxon>Pseudomonadati</taxon>
        <taxon>Pseudomonadota</taxon>
        <taxon>Gammaproteobacteria</taxon>
        <taxon>Alteromonadales</taxon>
        <taxon>Alteromonadaceae</taxon>
        <taxon>Alteromonas/Salinimonas group</taxon>
        <taxon>Alteromonas</taxon>
    </lineage>
</organism>
<gene>
    <name evidence="2" type="ORF">BFV95_4940</name>
</gene>
<keyword evidence="1" id="KW-0812">Transmembrane</keyword>
<proteinExistence type="predicted"/>
<accession>A0AB36FKB5</accession>
<dbReference type="EMBL" id="MIPY01000076">
    <property type="protein sequence ID" value="OES23855.1"/>
    <property type="molecule type" value="Genomic_DNA"/>
</dbReference>
<keyword evidence="3" id="KW-1185">Reference proteome</keyword>
<dbReference type="AlphaFoldDB" id="A0AB36FKB5"/>
<dbReference type="RefSeq" id="WP_069945713.1">
    <property type="nucleotide sequence ID" value="NZ_JBLMJO010000002.1"/>
</dbReference>
<sequence>MQADYKLLVEYKKMVEQVSSVYGERTKDSMHSFIDTTLVGETKKWKKISIGFVVAGILLSPLLLGIPLILGGLVLYYLVTKKMERRIEQVRELVDNDKSLA</sequence>
<feature type="transmembrane region" description="Helical" evidence="1">
    <location>
        <begin position="48"/>
        <end position="79"/>
    </location>
</feature>
<reference evidence="2 3" key="1">
    <citation type="submission" date="2016-09" db="EMBL/GenBank/DDBJ databases">
        <title>Draft Genome Sequence of four Alteromonas macleodii strains isolated from copper coupons and grown long-term at elevated copper levels.</title>
        <authorList>
            <person name="Cusick K."/>
            <person name="Dale J."/>
            <person name="Little B."/>
            <person name="Biffinger J."/>
        </authorList>
    </citation>
    <scope>NUCLEOTIDE SEQUENCE [LARGE SCALE GENOMIC DNA]</scope>
    <source>
        <strain evidence="2 3">KCP01</strain>
    </source>
</reference>
<name>A0AB36FKB5_ALTMA</name>
<protein>
    <recommendedName>
        <fullName evidence="4">DUF4342 domain-containing protein</fullName>
    </recommendedName>
</protein>